<keyword evidence="2" id="KW-1185">Reference proteome</keyword>
<dbReference type="AlphaFoldDB" id="A0A8T0X9L2"/>
<evidence type="ECO:0000313" key="2">
    <source>
        <dbReference type="Proteomes" id="UP000823388"/>
    </source>
</evidence>
<dbReference type="EMBL" id="CM029037">
    <property type="protein sequence ID" value="KAG2656790.1"/>
    <property type="molecule type" value="Genomic_DNA"/>
</dbReference>
<gene>
    <name evidence="1" type="ORF">PVAP13_1KG105100</name>
</gene>
<evidence type="ECO:0000313" key="1">
    <source>
        <dbReference type="EMBL" id="KAG2656790.1"/>
    </source>
</evidence>
<dbReference type="Proteomes" id="UP000823388">
    <property type="component" value="Chromosome 1K"/>
</dbReference>
<name>A0A8T0X9L2_PANVG</name>
<protein>
    <submittedName>
        <fullName evidence="1">Uncharacterized protein</fullName>
    </submittedName>
</protein>
<proteinExistence type="predicted"/>
<comment type="caution">
    <text evidence="1">The sequence shown here is derived from an EMBL/GenBank/DDBJ whole genome shotgun (WGS) entry which is preliminary data.</text>
</comment>
<accession>A0A8T0X9L2</accession>
<sequence>MERERLAAERVRLRAVRFWRGPKEGGFGGQCNQLRQSSAMVCCWSSSPRACGEQPGRRLARKPAKRMWSVEGSEKCDKEGRPWFTPRHRGMLLLDRSSYLSTATVVSALAHVAGRPLSSGNRRCAGDGRVPLCQCGHRGRFTLCNMARTMAEKAMRRIATIST</sequence>
<reference evidence="1" key="1">
    <citation type="submission" date="2020-05" db="EMBL/GenBank/DDBJ databases">
        <title>WGS assembly of Panicum virgatum.</title>
        <authorList>
            <person name="Lovell J.T."/>
            <person name="Jenkins J."/>
            <person name="Shu S."/>
            <person name="Juenger T.E."/>
            <person name="Schmutz J."/>
        </authorList>
    </citation>
    <scope>NUCLEOTIDE SEQUENCE</scope>
    <source>
        <strain evidence="1">AP13</strain>
    </source>
</reference>
<organism evidence="1 2">
    <name type="scientific">Panicum virgatum</name>
    <name type="common">Blackwell switchgrass</name>
    <dbReference type="NCBI Taxonomy" id="38727"/>
    <lineage>
        <taxon>Eukaryota</taxon>
        <taxon>Viridiplantae</taxon>
        <taxon>Streptophyta</taxon>
        <taxon>Embryophyta</taxon>
        <taxon>Tracheophyta</taxon>
        <taxon>Spermatophyta</taxon>
        <taxon>Magnoliopsida</taxon>
        <taxon>Liliopsida</taxon>
        <taxon>Poales</taxon>
        <taxon>Poaceae</taxon>
        <taxon>PACMAD clade</taxon>
        <taxon>Panicoideae</taxon>
        <taxon>Panicodae</taxon>
        <taxon>Paniceae</taxon>
        <taxon>Panicinae</taxon>
        <taxon>Panicum</taxon>
        <taxon>Panicum sect. Hiantes</taxon>
    </lineage>
</organism>